<evidence type="ECO:0000256" key="2">
    <source>
        <dbReference type="SAM" id="MobiDB-lite"/>
    </source>
</evidence>
<proteinExistence type="predicted"/>
<evidence type="ECO:0000256" key="1">
    <source>
        <dbReference type="SAM" id="Coils"/>
    </source>
</evidence>
<protein>
    <submittedName>
        <fullName evidence="3">Uncharacterized protein</fullName>
    </submittedName>
</protein>
<gene>
    <name evidence="3" type="ORF">SLEP1_g38295</name>
</gene>
<dbReference type="PANTHER" id="PTHR48248:SF5">
    <property type="entry name" value="UVR DOMAIN-CONTAINING PROTEIN"/>
    <property type="match status" value="1"/>
</dbReference>
<organism evidence="3 4">
    <name type="scientific">Rubroshorea leprosula</name>
    <dbReference type="NCBI Taxonomy" id="152421"/>
    <lineage>
        <taxon>Eukaryota</taxon>
        <taxon>Viridiplantae</taxon>
        <taxon>Streptophyta</taxon>
        <taxon>Embryophyta</taxon>
        <taxon>Tracheophyta</taxon>
        <taxon>Spermatophyta</taxon>
        <taxon>Magnoliopsida</taxon>
        <taxon>eudicotyledons</taxon>
        <taxon>Gunneridae</taxon>
        <taxon>Pentapetalae</taxon>
        <taxon>rosids</taxon>
        <taxon>malvids</taxon>
        <taxon>Malvales</taxon>
        <taxon>Dipterocarpaceae</taxon>
        <taxon>Rubroshorea</taxon>
    </lineage>
</organism>
<sequence length="113" mass="13254">MRGNMKRLRLEMKEISMDQKQIRTDQRDLREKLEHNNEQCVQLRQEMEVVAKQKARNQLLLNLTFRILKARQAGDFATAISFTRILRQVVQNRGANEGNASDDTKQEQNVTKV</sequence>
<feature type="coiled-coil region" evidence="1">
    <location>
        <begin position="26"/>
        <end position="53"/>
    </location>
</feature>
<name>A0AAV5KXE1_9ROSI</name>
<dbReference type="AlphaFoldDB" id="A0AAV5KXE1"/>
<comment type="caution">
    <text evidence="3">The sequence shown here is derived from an EMBL/GenBank/DDBJ whole genome shotgun (WGS) entry which is preliminary data.</text>
</comment>
<dbReference type="Proteomes" id="UP001054252">
    <property type="component" value="Unassembled WGS sequence"/>
</dbReference>
<evidence type="ECO:0000313" key="4">
    <source>
        <dbReference type="Proteomes" id="UP001054252"/>
    </source>
</evidence>
<feature type="region of interest" description="Disordered" evidence="2">
    <location>
        <begin position="94"/>
        <end position="113"/>
    </location>
</feature>
<keyword evidence="1" id="KW-0175">Coiled coil</keyword>
<keyword evidence="4" id="KW-1185">Reference proteome</keyword>
<dbReference type="EMBL" id="BPVZ01000082">
    <property type="protein sequence ID" value="GKV29361.1"/>
    <property type="molecule type" value="Genomic_DNA"/>
</dbReference>
<reference evidence="3 4" key="1">
    <citation type="journal article" date="2021" name="Commun. Biol.">
        <title>The genome of Shorea leprosula (Dipterocarpaceae) highlights the ecological relevance of drought in aseasonal tropical rainforests.</title>
        <authorList>
            <person name="Ng K.K.S."/>
            <person name="Kobayashi M.J."/>
            <person name="Fawcett J.A."/>
            <person name="Hatakeyama M."/>
            <person name="Paape T."/>
            <person name="Ng C.H."/>
            <person name="Ang C.C."/>
            <person name="Tnah L.H."/>
            <person name="Lee C.T."/>
            <person name="Nishiyama T."/>
            <person name="Sese J."/>
            <person name="O'Brien M.J."/>
            <person name="Copetti D."/>
            <person name="Mohd Noor M.I."/>
            <person name="Ong R.C."/>
            <person name="Putra M."/>
            <person name="Sireger I.Z."/>
            <person name="Indrioko S."/>
            <person name="Kosugi Y."/>
            <person name="Izuno A."/>
            <person name="Isagi Y."/>
            <person name="Lee S.L."/>
            <person name="Shimizu K.K."/>
        </authorList>
    </citation>
    <scope>NUCLEOTIDE SEQUENCE [LARGE SCALE GENOMIC DNA]</scope>
    <source>
        <strain evidence="3">214</strain>
    </source>
</reference>
<accession>A0AAV5KXE1</accession>
<evidence type="ECO:0000313" key="3">
    <source>
        <dbReference type="EMBL" id="GKV29361.1"/>
    </source>
</evidence>
<dbReference type="PANTHER" id="PTHR48248">
    <property type="entry name" value="UVR DOMAIN-CONTAINING PROTEIN"/>
    <property type="match status" value="1"/>
</dbReference>